<evidence type="ECO:0000256" key="1">
    <source>
        <dbReference type="SAM" id="Coils"/>
    </source>
</evidence>
<sequence>MSKQKITKIFIKNKNEVQPNVFDSDETEENEQPRENVFEEEERILREEGNYIESDDDEWYDQTKKEDKGEELSSFEDLIKRLVDVKFEIYVIEEEQKEMEEEVDELDQFMKMNEHQLKHEKSVNELKEIERRLIEAINKIKPTNKTWDEINSNINKQLKIKELVRGCVGIKRKPNEPILETKRKIEEDTVSDVKPKVDQKGDGKSRLNELYGY</sequence>
<keyword evidence="1" id="KW-0175">Coiled coil</keyword>
<dbReference type="VEuPathDB" id="AmoebaDB:EHI8A_011060"/>
<protein>
    <submittedName>
        <fullName evidence="3">Uncharacterized protein</fullName>
    </submittedName>
</protein>
<comment type="caution">
    <text evidence="3">The sequence shown here is derived from an EMBL/GenBank/DDBJ whole genome shotgun (WGS) entry which is preliminary data.</text>
</comment>
<reference evidence="3 4" key="1">
    <citation type="submission" date="2016-05" db="EMBL/GenBank/DDBJ databases">
        <title>First whole genome sequencing of Entamoeba histolytica HM1:IMSS-clone-6.</title>
        <authorList>
            <person name="Mukherjee Avik.K."/>
            <person name="Izumyama S."/>
            <person name="Nakada-Tsukui K."/>
            <person name="Nozaki T."/>
        </authorList>
    </citation>
    <scope>NUCLEOTIDE SEQUENCE [LARGE SCALE GENOMIC DNA]</scope>
    <source>
        <strain evidence="3 4">HM1:IMSS clone 6</strain>
    </source>
</reference>
<dbReference type="VEuPathDB" id="AmoebaDB:KM1_034700"/>
<organism evidence="3 4">
    <name type="scientific">Entamoeba histolytica</name>
    <dbReference type="NCBI Taxonomy" id="5759"/>
    <lineage>
        <taxon>Eukaryota</taxon>
        <taxon>Amoebozoa</taxon>
        <taxon>Evosea</taxon>
        <taxon>Archamoebae</taxon>
        <taxon>Mastigamoebida</taxon>
        <taxon>Entamoebidae</taxon>
        <taxon>Entamoeba</taxon>
    </lineage>
</organism>
<dbReference type="AlphaFoldDB" id="A0A5K1V1Y0"/>
<dbReference type="OMA" id="NEHPREN"/>
<dbReference type="EMBL" id="BDEQ01000001">
    <property type="protein sequence ID" value="GAT94732.1"/>
    <property type="molecule type" value="Genomic_DNA"/>
</dbReference>
<evidence type="ECO:0000313" key="4">
    <source>
        <dbReference type="Proteomes" id="UP000078387"/>
    </source>
</evidence>
<feature type="compositionally biased region" description="Basic and acidic residues" evidence="2">
    <location>
        <begin position="190"/>
        <end position="207"/>
    </location>
</feature>
<feature type="coiled-coil region" evidence="1">
    <location>
        <begin position="92"/>
        <end position="139"/>
    </location>
</feature>
<gene>
    <name evidence="3" type="ORF">CL6EHI_008720</name>
</gene>
<dbReference type="VEuPathDB" id="AmoebaDB:EHI5A_029470"/>
<evidence type="ECO:0000256" key="2">
    <source>
        <dbReference type="SAM" id="MobiDB-lite"/>
    </source>
</evidence>
<feature type="region of interest" description="Disordered" evidence="2">
    <location>
        <begin position="190"/>
        <end position="213"/>
    </location>
</feature>
<feature type="region of interest" description="Disordered" evidence="2">
    <location>
        <begin position="49"/>
        <end position="68"/>
    </location>
</feature>
<evidence type="ECO:0000313" key="3">
    <source>
        <dbReference type="EMBL" id="GAT94732.1"/>
    </source>
</evidence>
<accession>A0A5K1V1Y0</accession>
<name>A0A5K1V1Y0_ENTHI</name>
<dbReference type="VEuPathDB" id="AmoebaDB:EHI7A_014310"/>
<dbReference type="VEuPathDB" id="AmoebaDB:EHI_008720"/>
<dbReference type="Proteomes" id="UP000078387">
    <property type="component" value="Unassembled WGS sequence"/>
</dbReference>
<proteinExistence type="predicted"/>
<feature type="region of interest" description="Disordered" evidence="2">
    <location>
        <begin position="18"/>
        <end position="37"/>
    </location>
</feature>